<accession>A0ABV3I647</accession>
<dbReference type="InterPro" id="IPR002104">
    <property type="entry name" value="Integrase_catalytic"/>
</dbReference>
<dbReference type="InterPro" id="IPR004107">
    <property type="entry name" value="Integrase_SAM-like_N"/>
</dbReference>
<evidence type="ECO:0000259" key="6">
    <source>
        <dbReference type="PROSITE" id="PS51898"/>
    </source>
</evidence>
<feature type="domain" description="Core-binding (CB)" evidence="7">
    <location>
        <begin position="24"/>
        <end position="105"/>
    </location>
</feature>
<evidence type="ECO:0000259" key="7">
    <source>
        <dbReference type="PROSITE" id="PS51900"/>
    </source>
</evidence>
<evidence type="ECO:0000256" key="1">
    <source>
        <dbReference type="ARBA" id="ARBA00008857"/>
    </source>
</evidence>
<evidence type="ECO:0000313" key="8">
    <source>
        <dbReference type="EMBL" id="MEV4909748.1"/>
    </source>
</evidence>
<dbReference type="Pfam" id="PF13495">
    <property type="entry name" value="Phage_int_SAM_4"/>
    <property type="match status" value="1"/>
</dbReference>
<dbReference type="RefSeq" id="WP_363331720.1">
    <property type="nucleotide sequence ID" value="NZ_JBEGIE010000001.1"/>
</dbReference>
<dbReference type="PANTHER" id="PTHR30349">
    <property type="entry name" value="PHAGE INTEGRASE-RELATED"/>
    <property type="match status" value="1"/>
</dbReference>
<evidence type="ECO:0000256" key="4">
    <source>
        <dbReference type="ARBA" id="ARBA00023172"/>
    </source>
</evidence>
<dbReference type="InterPro" id="IPR011010">
    <property type="entry name" value="DNA_brk_join_enz"/>
</dbReference>
<dbReference type="EMBL" id="JBEGIE010000001">
    <property type="protein sequence ID" value="MEV4909748.1"/>
    <property type="molecule type" value="Genomic_DNA"/>
</dbReference>
<dbReference type="InterPro" id="IPR010998">
    <property type="entry name" value="Integrase_recombinase_N"/>
</dbReference>
<gene>
    <name evidence="8" type="ORF">MRBLBA1_000363</name>
</gene>
<comment type="caution">
    <text evidence="8">The sequence shown here is derived from an EMBL/GenBank/DDBJ whole genome shotgun (WGS) entry which is preliminary data.</text>
</comment>
<dbReference type="Proteomes" id="UP001552502">
    <property type="component" value="Unassembled WGS sequence"/>
</dbReference>
<name>A0ABV3I647_9BACI</name>
<dbReference type="PROSITE" id="PS51900">
    <property type="entry name" value="CB"/>
    <property type="match status" value="1"/>
</dbReference>
<keyword evidence="4" id="KW-0233">DNA recombination</keyword>
<dbReference type="Gene3D" id="1.10.443.10">
    <property type="entry name" value="Intergrase catalytic core"/>
    <property type="match status" value="1"/>
</dbReference>
<keyword evidence="3 5" id="KW-0238">DNA-binding</keyword>
<keyword evidence="2" id="KW-0229">DNA integration</keyword>
<evidence type="ECO:0000313" key="9">
    <source>
        <dbReference type="Proteomes" id="UP001552502"/>
    </source>
</evidence>
<protein>
    <submittedName>
        <fullName evidence="8">Site-specific integrase</fullName>
    </submittedName>
</protein>
<organism evidence="8 9">
    <name type="scientific">Bacillus proteolyticus</name>
    <dbReference type="NCBI Taxonomy" id="2026192"/>
    <lineage>
        <taxon>Bacteria</taxon>
        <taxon>Bacillati</taxon>
        <taxon>Bacillota</taxon>
        <taxon>Bacilli</taxon>
        <taxon>Bacillales</taxon>
        <taxon>Bacillaceae</taxon>
        <taxon>Bacillus</taxon>
        <taxon>Bacillus cereus group</taxon>
    </lineage>
</organism>
<proteinExistence type="inferred from homology"/>
<dbReference type="InterPro" id="IPR044068">
    <property type="entry name" value="CB"/>
</dbReference>
<dbReference type="InterPro" id="IPR050090">
    <property type="entry name" value="Tyrosine_recombinase_XerCD"/>
</dbReference>
<keyword evidence="9" id="KW-1185">Reference proteome</keyword>
<dbReference type="CDD" id="cd00397">
    <property type="entry name" value="DNA_BRE_C"/>
    <property type="match status" value="1"/>
</dbReference>
<dbReference type="Gene3D" id="1.10.150.130">
    <property type="match status" value="1"/>
</dbReference>
<comment type="similarity">
    <text evidence="1">Belongs to the 'phage' integrase family.</text>
</comment>
<dbReference type="SUPFAM" id="SSF56349">
    <property type="entry name" value="DNA breaking-rejoining enzymes"/>
    <property type="match status" value="1"/>
</dbReference>
<dbReference type="InterPro" id="IPR013762">
    <property type="entry name" value="Integrase-like_cat_sf"/>
</dbReference>
<evidence type="ECO:0000256" key="2">
    <source>
        <dbReference type="ARBA" id="ARBA00022908"/>
    </source>
</evidence>
<evidence type="ECO:0000256" key="3">
    <source>
        <dbReference type="ARBA" id="ARBA00023125"/>
    </source>
</evidence>
<dbReference type="PROSITE" id="PS51898">
    <property type="entry name" value="TYR_RECOMBINASE"/>
    <property type="match status" value="1"/>
</dbReference>
<dbReference type="Pfam" id="PF00589">
    <property type="entry name" value="Phage_integrase"/>
    <property type="match status" value="1"/>
</dbReference>
<dbReference type="PANTHER" id="PTHR30349:SF41">
    <property type="entry name" value="INTEGRASE_RECOMBINASE PROTEIN MJ0367-RELATED"/>
    <property type="match status" value="1"/>
</dbReference>
<feature type="domain" description="Tyr recombinase" evidence="6">
    <location>
        <begin position="144"/>
        <end position="339"/>
    </location>
</feature>
<reference evidence="8 9" key="1">
    <citation type="journal article" date="2023" name="Proc. Natl. Acad. Sci. U.S.A.">
        <title>Bacterial tolerance to host-exuded specialized metabolites structures the maize root microbiome.</title>
        <authorList>
            <person name="Thoenen L."/>
            <person name="Giroud C."/>
            <person name="Kreuzer M."/>
            <person name="Waelchli J."/>
            <person name="Gfeller V."/>
            <person name="Deslandes-Herold G."/>
            <person name="Mateo P."/>
            <person name="Robert C.A.M."/>
            <person name="Ahrens C.H."/>
            <person name="Rubio-Somoza I."/>
            <person name="Bruggmann R."/>
            <person name="Erb M."/>
            <person name="Schlaeppi K."/>
        </authorList>
    </citation>
    <scope>NUCLEOTIDE SEQUENCE [LARGE SCALE GENOMIC DNA]</scope>
    <source>
        <strain evidence="8 9">LBA1-1-1.1</strain>
    </source>
</reference>
<sequence length="360" mass="42129">MNKFKIVNNNTCSKINVLDLDLEKFQYKLIEDWERQQVVKGFTKETVALNLRNIDEFIKFNKKYVWEISAEDVENFYYSLVGKGLSHSTRRKYQSNISTFYSFLKSRKSLELYNSIGVLVPEVIDEFNKFFHRKDDDDVRVIPPKKEILDMFFNELKSRILTSRKYYTVARDYVFFKTLSLSGLRINELVMLDIKDLRFDLGHNGKIHVRYGKGSRGTGHKPRWVPMLSGLDKLLEWYLEEILPGLKNNQDNAALFLSEAGERVGRDTMRSNLIRRQKEIGIPKSEQFSAHQLRHAFATNYVELGVDILTMSKLLGHSNVSTTAGYLEPSSNFIENRIRLAQNKWKSQLEEVLREEKNEC</sequence>
<evidence type="ECO:0000256" key="5">
    <source>
        <dbReference type="PROSITE-ProRule" id="PRU01248"/>
    </source>
</evidence>